<evidence type="ECO:0000256" key="10">
    <source>
        <dbReference type="HAMAP-Rule" id="MF_00815"/>
    </source>
</evidence>
<proteinExistence type="inferred from homology"/>
<dbReference type="CDD" id="cd12151">
    <property type="entry name" value="F1-ATPase_gamma"/>
    <property type="match status" value="1"/>
</dbReference>
<evidence type="ECO:0000256" key="6">
    <source>
        <dbReference type="ARBA" id="ARBA00023065"/>
    </source>
</evidence>
<dbReference type="Pfam" id="PF00231">
    <property type="entry name" value="ATP-synt"/>
    <property type="match status" value="1"/>
</dbReference>
<name>A0ABP9LS42_9ACTN</name>
<evidence type="ECO:0000256" key="5">
    <source>
        <dbReference type="ARBA" id="ARBA00022781"/>
    </source>
</evidence>
<dbReference type="NCBIfam" id="NF004145">
    <property type="entry name" value="PRK05621.1-2"/>
    <property type="match status" value="1"/>
</dbReference>
<dbReference type="PRINTS" id="PR00126">
    <property type="entry name" value="ATPASEGAMMA"/>
</dbReference>
<dbReference type="PANTHER" id="PTHR11693">
    <property type="entry name" value="ATP SYNTHASE GAMMA CHAIN"/>
    <property type="match status" value="1"/>
</dbReference>
<comment type="similarity">
    <text evidence="3 10">Belongs to the ATPase gamma chain family.</text>
</comment>
<dbReference type="PROSITE" id="PS00153">
    <property type="entry name" value="ATPASE_GAMMA"/>
    <property type="match status" value="1"/>
</dbReference>
<dbReference type="EMBL" id="BAABKC010000147">
    <property type="protein sequence ID" value="GAA5082020.1"/>
    <property type="molecule type" value="Genomic_DNA"/>
</dbReference>
<dbReference type="InterPro" id="IPR035968">
    <property type="entry name" value="ATP_synth_F1_ATPase_gsu"/>
</dbReference>
<gene>
    <name evidence="10" type="primary">atpG</name>
    <name evidence="11" type="ORF">GCM10023336_76330</name>
</gene>
<dbReference type="RefSeq" id="WP_164586430.1">
    <property type="nucleotide sequence ID" value="NZ_BAABKC010000147.1"/>
</dbReference>
<keyword evidence="6 10" id="KW-0406">Ion transport</keyword>
<evidence type="ECO:0000256" key="9">
    <source>
        <dbReference type="ARBA" id="ARBA00023310"/>
    </source>
</evidence>
<evidence type="ECO:0000256" key="1">
    <source>
        <dbReference type="ARBA" id="ARBA00003456"/>
    </source>
</evidence>
<evidence type="ECO:0000313" key="11">
    <source>
        <dbReference type="EMBL" id="GAA5082020.1"/>
    </source>
</evidence>
<dbReference type="InterPro" id="IPR000131">
    <property type="entry name" value="ATP_synth_F1_gsu"/>
</dbReference>
<dbReference type="InterPro" id="IPR023632">
    <property type="entry name" value="ATP_synth_F1_gsu_CS"/>
</dbReference>
<dbReference type="PANTHER" id="PTHR11693:SF22">
    <property type="entry name" value="ATP SYNTHASE SUBUNIT GAMMA, MITOCHONDRIAL"/>
    <property type="match status" value="1"/>
</dbReference>
<dbReference type="Gene3D" id="3.40.1380.10">
    <property type="match status" value="1"/>
</dbReference>
<sequence>MGAQLRVYKRRIRSVTATKKITKAMEMIAASRVVKAQRKVAASTPYAQELTRAVTAVGTGSNTRHPLTTETENPTRAAVLLLTSDRGLAGAFNSNAIKAAEQLTERLEREGKQVDTYIVGRRGVAHYNFRERTVAESFTGFTDEPTYADAKKVAAPLIEAIETETADGGVDELHIVYTEFVSMMTQTAVDPRLLPLRLDEVAAETGKKDEILPLYDFEPSAEDVLDALLPRYVESRIYNALLQSAASKHAATRRAMKSATDNAGELINTLSRLANAARQAEITQEISEIVGGASALADATAGSDN</sequence>
<keyword evidence="4 10" id="KW-0813">Transport</keyword>
<comment type="subunit">
    <text evidence="10">F-type ATPases have 2 components, CF(1) - the catalytic core - and CF(0) - the membrane proton channel. CF(1) has five subunits: alpha(3), beta(3), gamma(1), delta(1), epsilon(1). CF(0) has three main subunits: a, b and c.</text>
</comment>
<comment type="subcellular location">
    <subcellularLocation>
        <location evidence="10">Cell membrane</location>
        <topology evidence="10">Peripheral membrane protein</topology>
    </subcellularLocation>
    <subcellularLocation>
        <location evidence="2">Membrane</location>
        <topology evidence="2">Peripheral membrane protein</topology>
    </subcellularLocation>
</comment>
<comment type="function">
    <text evidence="1 10">Produces ATP from ADP in the presence of a proton gradient across the membrane. The gamma chain is believed to be important in regulating ATPase activity and the flow of protons through the CF(0) complex.</text>
</comment>
<keyword evidence="12" id="KW-1185">Reference proteome</keyword>
<evidence type="ECO:0000313" key="12">
    <source>
        <dbReference type="Proteomes" id="UP001500124"/>
    </source>
</evidence>
<protein>
    <recommendedName>
        <fullName evidence="10">ATP synthase gamma chain</fullName>
    </recommendedName>
    <alternativeName>
        <fullName evidence="10">ATP synthase F1 sector gamma subunit</fullName>
    </alternativeName>
    <alternativeName>
        <fullName evidence="10">F-ATPase gamma subunit</fullName>
    </alternativeName>
</protein>
<evidence type="ECO:0000256" key="8">
    <source>
        <dbReference type="ARBA" id="ARBA00023196"/>
    </source>
</evidence>
<keyword evidence="9 10" id="KW-0066">ATP synthesis</keyword>
<keyword evidence="7 10" id="KW-0472">Membrane</keyword>
<dbReference type="NCBIfam" id="TIGR01146">
    <property type="entry name" value="ATPsyn_F1gamma"/>
    <property type="match status" value="1"/>
</dbReference>
<accession>A0ABP9LS42</accession>
<dbReference type="HAMAP" id="MF_00815">
    <property type="entry name" value="ATP_synth_gamma_bact"/>
    <property type="match status" value="1"/>
</dbReference>
<reference evidence="12" key="1">
    <citation type="journal article" date="2019" name="Int. J. Syst. Evol. Microbiol.">
        <title>The Global Catalogue of Microorganisms (GCM) 10K type strain sequencing project: providing services to taxonomists for standard genome sequencing and annotation.</title>
        <authorList>
            <consortium name="The Broad Institute Genomics Platform"/>
            <consortium name="The Broad Institute Genome Sequencing Center for Infectious Disease"/>
            <person name="Wu L."/>
            <person name="Ma J."/>
        </authorList>
    </citation>
    <scope>NUCLEOTIDE SEQUENCE [LARGE SCALE GENOMIC DNA]</scope>
    <source>
        <strain evidence="12">JCM 18410</strain>
    </source>
</reference>
<keyword evidence="10" id="KW-1003">Cell membrane</keyword>
<comment type="caution">
    <text evidence="11">The sequence shown here is derived from an EMBL/GenBank/DDBJ whole genome shotgun (WGS) entry which is preliminary data.</text>
</comment>
<dbReference type="Gene3D" id="1.10.287.80">
    <property type="entry name" value="ATP synthase, gamma subunit, helix hairpin domain"/>
    <property type="match status" value="1"/>
</dbReference>
<evidence type="ECO:0000256" key="7">
    <source>
        <dbReference type="ARBA" id="ARBA00023136"/>
    </source>
</evidence>
<evidence type="ECO:0000256" key="3">
    <source>
        <dbReference type="ARBA" id="ARBA00007681"/>
    </source>
</evidence>
<keyword evidence="5 10" id="KW-0375">Hydrogen ion transport</keyword>
<dbReference type="Proteomes" id="UP001500124">
    <property type="component" value="Unassembled WGS sequence"/>
</dbReference>
<keyword evidence="8 10" id="KW-0139">CF(1)</keyword>
<dbReference type="SUPFAM" id="SSF52943">
    <property type="entry name" value="ATP synthase (F1-ATPase), gamma subunit"/>
    <property type="match status" value="1"/>
</dbReference>
<evidence type="ECO:0000256" key="4">
    <source>
        <dbReference type="ARBA" id="ARBA00022448"/>
    </source>
</evidence>
<evidence type="ECO:0000256" key="2">
    <source>
        <dbReference type="ARBA" id="ARBA00004170"/>
    </source>
</evidence>
<organism evidence="11 12">
    <name type="scientific">Streptomyces similanensis</name>
    <dbReference type="NCBI Taxonomy" id="1274988"/>
    <lineage>
        <taxon>Bacteria</taxon>
        <taxon>Bacillati</taxon>
        <taxon>Actinomycetota</taxon>
        <taxon>Actinomycetes</taxon>
        <taxon>Kitasatosporales</taxon>
        <taxon>Streptomycetaceae</taxon>
        <taxon>Streptomyces</taxon>
    </lineage>
</organism>